<dbReference type="OrthoDB" id="3665990at2759"/>
<evidence type="ECO:0000256" key="2">
    <source>
        <dbReference type="SAM" id="Phobius"/>
    </source>
</evidence>
<evidence type="ECO:0000313" key="3">
    <source>
        <dbReference type="EMBL" id="EMD64251.1"/>
    </source>
</evidence>
<accession>M2T4S0</accession>
<name>M2T4S0_COCSN</name>
<dbReference type="OMA" id="KGSIWPG"/>
<keyword evidence="4" id="KW-1185">Reference proteome</keyword>
<reference evidence="4" key="2">
    <citation type="journal article" date="2013" name="PLoS Genet.">
        <title>Comparative genome structure, secondary metabolite, and effector coding capacity across Cochliobolus pathogens.</title>
        <authorList>
            <person name="Condon B.J."/>
            <person name="Leng Y."/>
            <person name="Wu D."/>
            <person name="Bushley K.E."/>
            <person name="Ohm R.A."/>
            <person name="Otillar R."/>
            <person name="Martin J."/>
            <person name="Schackwitz W."/>
            <person name="Grimwood J."/>
            <person name="MohdZainudin N."/>
            <person name="Xue C."/>
            <person name="Wang R."/>
            <person name="Manning V.A."/>
            <person name="Dhillon B."/>
            <person name="Tu Z.J."/>
            <person name="Steffenson B.J."/>
            <person name="Salamov A."/>
            <person name="Sun H."/>
            <person name="Lowry S."/>
            <person name="LaButti K."/>
            <person name="Han J."/>
            <person name="Copeland A."/>
            <person name="Lindquist E."/>
            <person name="Barry K."/>
            <person name="Schmutz J."/>
            <person name="Baker S.E."/>
            <person name="Ciuffetti L.M."/>
            <person name="Grigoriev I.V."/>
            <person name="Zhong S."/>
            <person name="Turgeon B.G."/>
        </authorList>
    </citation>
    <scope>NUCLEOTIDE SEQUENCE [LARGE SCALE GENOMIC DNA]</scope>
    <source>
        <strain evidence="4">ND90Pr / ATCC 201652</strain>
    </source>
</reference>
<sequence length="135" mass="15230">MPTSPQTHPLLTRDHYETKNTLSIFHDESQKRGFIIVIVLSVFATVGMLALIFLLIFLKRKRDRRNKATKMDAEKGSIWPGTKKGKYQKVEDEDQKDGVWSADMELDERGAYSGAGYGEGVGKEPYRPADSHASK</sequence>
<keyword evidence="2" id="KW-0812">Transmembrane</keyword>
<keyword evidence="2" id="KW-0472">Membrane</keyword>
<protein>
    <submittedName>
        <fullName evidence="3">Uncharacterized protein</fullName>
    </submittedName>
</protein>
<evidence type="ECO:0000313" key="4">
    <source>
        <dbReference type="Proteomes" id="UP000016934"/>
    </source>
</evidence>
<gene>
    <name evidence="3" type="ORF">COCSADRAFT_199647</name>
</gene>
<evidence type="ECO:0000256" key="1">
    <source>
        <dbReference type="SAM" id="MobiDB-lite"/>
    </source>
</evidence>
<organism evidence="3 4">
    <name type="scientific">Cochliobolus sativus (strain ND90Pr / ATCC 201652)</name>
    <name type="common">Common root rot and spot blotch fungus</name>
    <name type="synonym">Bipolaris sorokiniana</name>
    <dbReference type="NCBI Taxonomy" id="665912"/>
    <lineage>
        <taxon>Eukaryota</taxon>
        <taxon>Fungi</taxon>
        <taxon>Dikarya</taxon>
        <taxon>Ascomycota</taxon>
        <taxon>Pezizomycotina</taxon>
        <taxon>Dothideomycetes</taxon>
        <taxon>Pleosporomycetidae</taxon>
        <taxon>Pleosporales</taxon>
        <taxon>Pleosporineae</taxon>
        <taxon>Pleosporaceae</taxon>
        <taxon>Bipolaris</taxon>
    </lineage>
</organism>
<dbReference type="GeneID" id="19134103"/>
<reference evidence="3 4" key="1">
    <citation type="journal article" date="2012" name="PLoS Pathog.">
        <title>Diverse lifestyles and strategies of plant pathogenesis encoded in the genomes of eighteen Dothideomycetes fungi.</title>
        <authorList>
            <person name="Ohm R.A."/>
            <person name="Feau N."/>
            <person name="Henrissat B."/>
            <person name="Schoch C.L."/>
            <person name="Horwitz B.A."/>
            <person name="Barry K.W."/>
            <person name="Condon B.J."/>
            <person name="Copeland A.C."/>
            <person name="Dhillon B."/>
            <person name="Glaser F."/>
            <person name="Hesse C.N."/>
            <person name="Kosti I."/>
            <person name="LaButti K."/>
            <person name="Lindquist E.A."/>
            <person name="Lucas S."/>
            <person name="Salamov A.A."/>
            <person name="Bradshaw R.E."/>
            <person name="Ciuffetti L."/>
            <person name="Hamelin R.C."/>
            <person name="Kema G.H.J."/>
            <person name="Lawrence C."/>
            <person name="Scott J.A."/>
            <person name="Spatafora J.W."/>
            <person name="Turgeon B.G."/>
            <person name="de Wit P.J.G.M."/>
            <person name="Zhong S."/>
            <person name="Goodwin S.B."/>
            <person name="Grigoriev I.V."/>
        </authorList>
    </citation>
    <scope>NUCLEOTIDE SEQUENCE [LARGE SCALE GENOMIC DNA]</scope>
    <source>
        <strain evidence="4">ND90Pr / ATCC 201652</strain>
    </source>
</reference>
<dbReference type="HOGENOM" id="CLU_1885556_0_0_1"/>
<dbReference type="KEGG" id="bsc:COCSADRAFT_199647"/>
<feature type="compositionally biased region" description="Basic and acidic residues" evidence="1">
    <location>
        <begin position="121"/>
        <end position="135"/>
    </location>
</feature>
<dbReference type="AlphaFoldDB" id="M2T4S0"/>
<dbReference type="RefSeq" id="XP_007700097.1">
    <property type="nucleotide sequence ID" value="XM_007701907.1"/>
</dbReference>
<feature type="region of interest" description="Disordered" evidence="1">
    <location>
        <begin position="111"/>
        <end position="135"/>
    </location>
</feature>
<keyword evidence="2" id="KW-1133">Transmembrane helix</keyword>
<dbReference type="Proteomes" id="UP000016934">
    <property type="component" value="Unassembled WGS sequence"/>
</dbReference>
<feature type="transmembrane region" description="Helical" evidence="2">
    <location>
        <begin position="34"/>
        <end position="58"/>
    </location>
</feature>
<proteinExistence type="predicted"/>
<dbReference type="EMBL" id="KB445643">
    <property type="protein sequence ID" value="EMD64251.1"/>
    <property type="molecule type" value="Genomic_DNA"/>
</dbReference>